<dbReference type="AlphaFoldDB" id="A0A177KWV5"/>
<evidence type="ECO:0000256" key="3">
    <source>
        <dbReference type="ARBA" id="ARBA00023125"/>
    </source>
</evidence>
<comment type="function">
    <text evidence="1">Involved in the transposition of the insertion sequence.</text>
</comment>
<sequence>MEKQHLFKWKHYHHDIILQTVRWYLRYNLSFRDLVELMEERGLSIAHTTIIRWVHQYGPELDKRIRRHLKQTNDSWRVDETYIKVKSQWMYLYRAIDSKGNTIDFHLSKTRNHKAAKRFFKKALQSFHNSEPRVVTVDKNPAYPIALEELRKEKKMPLGIQIRQVKYLNNIVEQDHRFIKKRVRSMLGLKSFRTATSIISGIEAMHMVKKGQFVLRDKSVQNQVKFIHQLFGIAA</sequence>
<reference evidence="6 7" key="1">
    <citation type="submission" date="2016-01" db="EMBL/GenBank/DDBJ databases">
        <title>Investigation of taxonomic status of Bacillus aminovorans.</title>
        <authorList>
            <person name="Verma A."/>
            <person name="Pal Y."/>
            <person name="Krishnamurthi S."/>
        </authorList>
    </citation>
    <scope>NUCLEOTIDE SEQUENCE [LARGE SCALE GENOMIC DNA]</scope>
    <source>
        <strain evidence="6 7">DSM 4337</strain>
    </source>
</reference>
<evidence type="ECO:0000313" key="6">
    <source>
        <dbReference type="EMBL" id="OAH57626.1"/>
    </source>
</evidence>
<dbReference type="RefSeq" id="WP_018393120.1">
    <property type="nucleotide sequence ID" value="NZ_LQWZ01000012.1"/>
</dbReference>
<dbReference type="Proteomes" id="UP000077271">
    <property type="component" value="Unassembled WGS sequence"/>
</dbReference>
<dbReference type="GO" id="GO:0032196">
    <property type="term" value="P:transposition"/>
    <property type="evidence" value="ECO:0007669"/>
    <property type="project" value="UniProtKB-KW"/>
</dbReference>
<keyword evidence="4" id="KW-0233">DNA recombination</keyword>
<proteinExistence type="predicted"/>
<dbReference type="NCBIfam" id="NF033587">
    <property type="entry name" value="transpos_IS6"/>
    <property type="match status" value="1"/>
</dbReference>
<organism evidence="6 7">
    <name type="scientific">Domibacillus aminovorans</name>
    <dbReference type="NCBI Taxonomy" id="29332"/>
    <lineage>
        <taxon>Bacteria</taxon>
        <taxon>Bacillati</taxon>
        <taxon>Bacillota</taxon>
        <taxon>Bacilli</taxon>
        <taxon>Bacillales</taxon>
        <taxon>Bacillaceae</taxon>
        <taxon>Domibacillus</taxon>
    </lineage>
</organism>
<dbReference type="Pfam" id="PF13610">
    <property type="entry name" value="DDE_Tnp_IS240"/>
    <property type="match status" value="1"/>
</dbReference>
<evidence type="ECO:0000313" key="7">
    <source>
        <dbReference type="Proteomes" id="UP000077271"/>
    </source>
</evidence>
<dbReference type="PROSITE" id="PS50994">
    <property type="entry name" value="INTEGRASE"/>
    <property type="match status" value="1"/>
</dbReference>
<dbReference type="PANTHER" id="PTHR35528">
    <property type="entry name" value="BLL1675 PROTEIN"/>
    <property type="match status" value="1"/>
</dbReference>
<feature type="domain" description="Integrase catalytic" evidence="5">
    <location>
        <begin position="55"/>
        <end position="235"/>
    </location>
</feature>
<dbReference type="PANTHER" id="PTHR35528:SF3">
    <property type="entry name" value="BLL1675 PROTEIN"/>
    <property type="match status" value="1"/>
</dbReference>
<evidence type="ECO:0000256" key="1">
    <source>
        <dbReference type="ARBA" id="ARBA00002286"/>
    </source>
</evidence>
<dbReference type="InterPro" id="IPR001584">
    <property type="entry name" value="Integrase_cat-core"/>
</dbReference>
<dbReference type="InterPro" id="IPR036397">
    <property type="entry name" value="RNaseH_sf"/>
</dbReference>
<keyword evidence="3" id="KW-0238">DNA-binding</keyword>
<dbReference type="GO" id="GO:0015074">
    <property type="term" value="P:DNA integration"/>
    <property type="evidence" value="ECO:0007669"/>
    <property type="project" value="InterPro"/>
</dbReference>
<protein>
    <submittedName>
        <fullName evidence="6">Transposase</fullName>
    </submittedName>
</protein>
<keyword evidence="2" id="KW-0815">Transposition</keyword>
<evidence type="ECO:0000259" key="5">
    <source>
        <dbReference type="PROSITE" id="PS50994"/>
    </source>
</evidence>
<evidence type="ECO:0000256" key="4">
    <source>
        <dbReference type="ARBA" id="ARBA00023172"/>
    </source>
</evidence>
<name>A0A177KWV5_9BACI</name>
<dbReference type="OrthoDB" id="1376408at2"/>
<accession>A0A177KWV5</accession>
<dbReference type="Gene3D" id="3.30.420.10">
    <property type="entry name" value="Ribonuclease H-like superfamily/Ribonuclease H"/>
    <property type="match status" value="1"/>
</dbReference>
<dbReference type="InterPro" id="IPR012337">
    <property type="entry name" value="RNaseH-like_sf"/>
</dbReference>
<dbReference type="GO" id="GO:0003677">
    <property type="term" value="F:DNA binding"/>
    <property type="evidence" value="ECO:0007669"/>
    <property type="project" value="UniProtKB-KW"/>
</dbReference>
<comment type="caution">
    <text evidence="6">The sequence shown here is derived from an EMBL/GenBank/DDBJ whole genome shotgun (WGS) entry which is preliminary data.</text>
</comment>
<dbReference type="SUPFAM" id="SSF53098">
    <property type="entry name" value="Ribonuclease H-like"/>
    <property type="match status" value="1"/>
</dbReference>
<gene>
    <name evidence="6" type="ORF">AWH48_01005</name>
</gene>
<dbReference type="InterPro" id="IPR047930">
    <property type="entry name" value="Transpos_IS6"/>
</dbReference>
<dbReference type="InterPro" id="IPR052183">
    <property type="entry name" value="IS_Transposase"/>
</dbReference>
<dbReference type="GO" id="GO:0006310">
    <property type="term" value="P:DNA recombination"/>
    <property type="evidence" value="ECO:0007669"/>
    <property type="project" value="UniProtKB-KW"/>
</dbReference>
<dbReference type="InterPro" id="IPR032874">
    <property type="entry name" value="DDE_dom"/>
</dbReference>
<evidence type="ECO:0000256" key="2">
    <source>
        <dbReference type="ARBA" id="ARBA00022578"/>
    </source>
</evidence>
<dbReference type="EMBL" id="LQWZ01000012">
    <property type="protein sequence ID" value="OAH57626.1"/>
    <property type="molecule type" value="Genomic_DNA"/>
</dbReference>